<comment type="similarity">
    <text evidence="2">Belongs to the peptidase M13 family.</text>
</comment>
<dbReference type="Pfam" id="PF05649">
    <property type="entry name" value="Peptidase_M13_N"/>
    <property type="match status" value="1"/>
</dbReference>
<dbReference type="PRINTS" id="PR00786">
    <property type="entry name" value="NEPRILYSIN"/>
</dbReference>
<keyword evidence="3" id="KW-0645">Protease</keyword>
<evidence type="ECO:0000256" key="2">
    <source>
        <dbReference type="ARBA" id="ARBA00007357"/>
    </source>
</evidence>
<keyword evidence="4" id="KW-0479">Metal-binding</keyword>
<dbReference type="InterPro" id="IPR018497">
    <property type="entry name" value="Peptidase_M13_C"/>
</dbReference>
<evidence type="ECO:0000256" key="6">
    <source>
        <dbReference type="ARBA" id="ARBA00022833"/>
    </source>
</evidence>
<proteinExistence type="inferred from homology"/>
<evidence type="ECO:0000259" key="8">
    <source>
        <dbReference type="Pfam" id="PF01431"/>
    </source>
</evidence>
<sequence>MYFPAPCKNRHPVRSRSVGAAATLSIAVTLSGWGHALASQPPTQIGPDDLAFSVSNMDTSIDPRKDFYLFAAGGWLKRVPRPEDRASYSFPVIQGKRIKDQLKAIIAAAERDAPTAPKGTSAQLVGDFYKAFMDVDRRREEGMKPLQEEFAKVDAISSIADLARYSAYAAKTDGIALLISYGPSPDLADSSRYAIYGGPGSTALKDERDVYRSDESAPRRIAYRKYVHEMLSTAGYAPTEADRVTKLVLDIETELDKAQLSPADKRDFNKLNNRMALAQAQALLPQIDVKTYFSELGIPEPKDVIVTEPTYFTAVSNMLKQRPLQDFKDYAKFRLIKQFSDFLSPDFDEPKRALNQAFTGVATLRPLDERGIAQVQGGLGQPLSQLYVHAYYDEDTRRKTSELITYIMAAMEKRIPTRDWLSDKTKVAALEKLKAFNNKVGYPDEWIDYSSVKIVPDNPVANAKAIISFGLKRELAKLGGPVKSDDFNGESTLPIAMNAAYQIFENGFQITAAISQAPAFEPNADPAVRFCRFGALIGHETTHGFDSTGRQFDAKGNLRNWWTLEDTKAFVTEAQKLVDQTAHTELAPGHANDGKLWVGENMADVGGIKLGYTALMDYLKDHPQENVKIDGYTQQQRCFIAWAQLWAENATEAYLINVAKSADHPPNIYRTVAPLQHFDAFYEAFGIKEGDPMWLPPEKRVNTW</sequence>
<feature type="domain" description="Peptidase M13 N-terminal" evidence="9">
    <location>
        <begin position="63"/>
        <end position="443"/>
    </location>
</feature>
<dbReference type="InterPro" id="IPR008753">
    <property type="entry name" value="Peptidase_M13_N"/>
</dbReference>
<accession>A0A1U6HTV6</accession>
<dbReference type="PANTHER" id="PTHR11733:SF167">
    <property type="entry name" value="FI17812P1-RELATED"/>
    <property type="match status" value="1"/>
</dbReference>
<dbReference type="InterPro" id="IPR000718">
    <property type="entry name" value="Peptidase_M13"/>
</dbReference>
<keyword evidence="5" id="KW-0378">Hydrolase</keyword>
<dbReference type="InterPro" id="IPR042089">
    <property type="entry name" value="Peptidase_M13_dom_2"/>
</dbReference>
<evidence type="ECO:0000256" key="4">
    <source>
        <dbReference type="ARBA" id="ARBA00022723"/>
    </source>
</evidence>
<dbReference type="Pfam" id="PF01431">
    <property type="entry name" value="Peptidase_M13"/>
    <property type="match status" value="1"/>
</dbReference>
<dbReference type="SUPFAM" id="SSF55486">
    <property type="entry name" value="Metalloproteases ('zincins'), catalytic domain"/>
    <property type="match status" value="1"/>
</dbReference>
<evidence type="ECO:0000259" key="9">
    <source>
        <dbReference type="Pfam" id="PF05649"/>
    </source>
</evidence>
<dbReference type="AlphaFoldDB" id="A0A1U6HTV6"/>
<name>A0A1U6HTV6_9SPHN</name>
<protein>
    <submittedName>
        <fullName evidence="10">Putative endopeptidase</fullName>
    </submittedName>
</protein>
<feature type="domain" description="Peptidase M13 C-terminal" evidence="8">
    <location>
        <begin position="498"/>
        <end position="701"/>
    </location>
</feature>
<evidence type="ECO:0000313" key="10">
    <source>
        <dbReference type="EMBL" id="SLJ99233.1"/>
    </source>
</evidence>
<dbReference type="CDD" id="cd08662">
    <property type="entry name" value="M13"/>
    <property type="match status" value="1"/>
</dbReference>
<evidence type="ECO:0000256" key="1">
    <source>
        <dbReference type="ARBA" id="ARBA00001947"/>
    </source>
</evidence>
<keyword evidence="11" id="KW-1185">Reference proteome</keyword>
<dbReference type="PROSITE" id="PS51885">
    <property type="entry name" value="NEPRILYSIN"/>
    <property type="match status" value="1"/>
</dbReference>
<dbReference type="PANTHER" id="PTHR11733">
    <property type="entry name" value="ZINC METALLOPROTEASE FAMILY M13 NEPRILYSIN-RELATED"/>
    <property type="match status" value="1"/>
</dbReference>
<evidence type="ECO:0000313" key="11">
    <source>
        <dbReference type="Proteomes" id="UP000190989"/>
    </source>
</evidence>
<keyword evidence="7" id="KW-0482">Metalloprotease</keyword>
<reference evidence="11" key="1">
    <citation type="submission" date="2017-02" db="EMBL/GenBank/DDBJ databases">
        <authorList>
            <person name="Varghese N."/>
            <person name="Submissions S."/>
        </authorList>
    </citation>
    <scope>NUCLEOTIDE SEQUENCE [LARGE SCALE GENOMIC DNA]</scope>
    <source>
        <strain evidence="11">SM117</strain>
    </source>
</reference>
<dbReference type="GO" id="GO:0005886">
    <property type="term" value="C:plasma membrane"/>
    <property type="evidence" value="ECO:0007669"/>
    <property type="project" value="TreeGrafter"/>
</dbReference>
<dbReference type="InterPro" id="IPR024079">
    <property type="entry name" value="MetalloPept_cat_dom_sf"/>
</dbReference>
<evidence type="ECO:0000256" key="5">
    <source>
        <dbReference type="ARBA" id="ARBA00022801"/>
    </source>
</evidence>
<dbReference type="GO" id="GO:0004222">
    <property type="term" value="F:metalloendopeptidase activity"/>
    <property type="evidence" value="ECO:0007669"/>
    <property type="project" value="InterPro"/>
</dbReference>
<evidence type="ECO:0000256" key="3">
    <source>
        <dbReference type="ARBA" id="ARBA00022670"/>
    </source>
</evidence>
<dbReference type="EMBL" id="FVZE01000003">
    <property type="protein sequence ID" value="SLJ99233.1"/>
    <property type="molecule type" value="Genomic_DNA"/>
</dbReference>
<keyword evidence="6" id="KW-0862">Zinc</keyword>
<gene>
    <name evidence="10" type="ORF">SAMN06295987_10362</name>
</gene>
<dbReference type="Gene3D" id="1.10.1380.10">
    <property type="entry name" value="Neutral endopeptidase , domain2"/>
    <property type="match status" value="1"/>
</dbReference>
<dbReference type="GO" id="GO:0016485">
    <property type="term" value="P:protein processing"/>
    <property type="evidence" value="ECO:0007669"/>
    <property type="project" value="TreeGrafter"/>
</dbReference>
<evidence type="ECO:0000256" key="7">
    <source>
        <dbReference type="ARBA" id="ARBA00023049"/>
    </source>
</evidence>
<dbReference type="Proteomes" id="UP000190989">
    <property type="component" value="Unassembled WGS sequence"/>
</dbReference>
<dbReference type="Gene3D" id="3.40.390.10">
    <property type="entry name" value="Collagenase (Catalytic Domain)"/>
    <property type="match status" value="1"/>
</dbReference>
<dbReference type="STRING" id="428990.SAMN06295987_10362"/>
<dbReference type="GO" id="GO:0046872">
    <property type="term" value="F:metal ion binding"/>
    <property type="evidence" value="ECO:0007669"/>
    <property type="project" value="UniProtKB-KW"/>
</dbReference>
<comment type="cofactor">
    <cofactor evidence="1">
        <name>Zn(2+)</name>
        <dbReference type="ChEBI" id="CHEBI:29105"/>
    </cofactor>
</comment>
<organism evidence="10 11">
    <name type="scientific">Novosphingobium mathurense</name>
    <dbReference type="NCBI Taxonomy" id="428990"/>
    <lineage>
        <taxon>Bacteria</taxon>
        <taxon>Pseudomonadati</taxon>
        <taxon>Pseudomonadota</taxon>
        <taxon>Alphaproteobacteria</taxon>
        <taxon>Sphingomonadales</taxon>
        <taxon>Sphingomonadaceae</taxon>
        <taxon>Novosphingobium</taxon>
    </lineage>
</organism>